<dbReference type="HOGENOM" id="CLU_1890964_0_0_1"/>
<keyword evidence="1" id="KW-0812">Transmembrane</keyword>
<evidence type="ECO:0000313" key="2">
    <source>
        <dbReference type="EnsemblMetazoa" id="MESCA000899-PA"/>
    </source>
</evidence>
<keyword evidence="1" id="KW-0472">Membrane</keyword>
<name>T1GC93_MEGSC</name>
<dbReference type="Proteomes" id="UP000015102">
    <property type="component" value="Unassembled WGS sequence"/>
</dbReference>
<protein>
    <submittedName>
        <fullName evidence="2">Uncharacterized protein</fullName>
    </submittedName>
</protein>
<feature type="transmembrane region" description="Helical" evidence="1">
    <location>
        <begin position="49"/>
        <end position="66"/>
    </location>
</feature>
<keyword evidence="1" id="KW-1133">Transmembrane helix</keyword>
<feature type="transmembrane region" description="Helical" evidence="1">
    <location>
        <begin position="91"/>
        <end position="116"/>
    </location>
</feature>
<evidence type="ECO:0000313" key="3">
    <source>
        <dbReference type="Proteomes" id="UP000015102"/>
    </source>
</evidence>
<dbReference type="EMBL" id="CAQQ02050330">
    <property type="status" value="NOT_ANNOTATED_CDS"/>
    <property type="molecule type" value="Genomic_DNA"/>
</dbReference>
<proteinExistence type="predicted"/>
<reference evidence="2" key="2">
    <citation type="submission" date="2015-06" db="UniProtKB">
        <authorList>
            <consortium name="EnsemblMetazoa"/>
        </authorList>
    </citation>
    <scope>IDENTIFICATION</scope>
</reference>
<reference evidence="3" key="1">
    <citation type="submission" date="2013-02" db="EMBL/GenBank/DDBJ databases">
        <authorList>
            <person name="Hughes D."/>
        </authorList>
    </citation>
    <scope>NUCLEOTIDE SEQUENCE</scope>
    <source>
        <strain>Durham</strain>
        <strain evidence="3">NC isolate 2 -- Noor lab</strain>
    </source>
</reference>
<sequence length="135" mass="15681">MMEFLQSTPEKNQILFDSLGCKEFSRIESTEMNLAPQLWSPTTHKSRNVLFAFLLLAFLLPVISQVDSNMSLEKQMANFYGWITEEEQISIIKPVICGLLFSMFSCCMIILMEMCLELNLRHLSRHHHRRLPIGT</sequence>
<organism evidence="2 3">
    <name type="scientific">Megaselia scalaris</name>
    <name type="common">Humpbacked fly</name>
    <name type="synonym">Phora scalaris</name>
    <dbReference type="NCBI Taxonomy" id="36166"/>
    <lineage>
        <taxon>Eukaryota</taxon>
        <taxon>Metazoa</taxon>
        <taxon>Ecdysozoa</taxon>
        <taxon>Arthropoda</taxon>
        <taxon>Hexapoda</taxon>
        <taxon>Insecta</taxon>
        <taxon>Pterygota</taxon>
        <taxon>Neoptera</taxon>
        <taxon>Endopterygota</taxon>
        <taxon>Diptera</taxon>
        <taxon>Brachycera</taxon>
        <taxon>Muscomorpha</taxon>
        <taxon>Platypezoidea</taxon>
        <taxon>Phoridae</taxon>
        <taxon>Megaseliini</taxon>
        <taxon>Megaselia</taxon>
    </lineage>
</organism>
<evidence type="ECO:0000256" key="1">
    <source>
        <dbReference type="SAM" id="Phobius"/>
    </source>
</evidence>
<accession>T1GC93</accession>
<keyword evidence="3" id="KW-1185">Reference proteome</keyword>
<dbReference type="AlphaFoldDB" id="T1GC93"/>
<dbReference type="EnsemblMetazoa" id="MESCA000899-RA">
    <property type="protein sequence ID" value="MESCA000899-PA"/>
    <property type="gene ID" value="MESCA000899"/>
</dbReference>